<feature type="coiled-coil region" evidence="1">
    <location>
        <begin position="292"/>
        <end position="333"/>
    </location>
</feature>
<evidence type="ECO:0000313" key="3">
    <source>
        <dbReference type="EMBL" id="KAF0934718.1"/>
    </source>
</evidence>
<feature type="region of interest" description="Disordered" evidence="2">
    <location>
        <begin position="48"/>
        <end position="74"/>
    </location>
</feature>
<gene>
    <name evidence="3" type="ORF">E2562_028314</name>
</gene>
<dbReference type="InterPro" id="IPR043424">
    <property type="entry name" value="BLT-like"/>
</dbReference>
<protein>
    <submittedName>
        <fullName evidence="3">Uncharacterized protein</fullName>
    </submittedName>
</protein>
<evidence type="ECO:0000256" key="2">
    <source>
        <dbReference type="SAM" id="MobiDB-lite"/>
    </source>
</evidence>
<dbReference type="PANTHER" id="PTHR31071">
    <property type="entry name" value="GB|AAF24581.1"/>
    <property type="match status" value="1"/>
</dbReference>
<dbReference type="EMBL" id="SPHZ02000001">
    <property type="protein sequence ID" value="KAF0934718.1"/>
    <property type="molecule type" value="Genomic_DNA"/>
</dbReference>
<keyword evidence="1" id="KW-0175">Coiled coil</keyword>
<feature type="coiled-coil region" evidence="1">
    <location>
        <begin position="358"/>
        <end position="408"/>
    </location>
</feature>
<dbReference type="Proteomes" id="UP000479710">
    <property type="component" value="Unassembled WGS sequence"/>
</dbReference>
<keyword evidence="4" id="KW-1185">Reference proteome</keyword>
<feature type="region of interest" description="Disordered" evidence="2">
    <location>
        <begin position="549"/>
        <end position="577"/>
    </location>
</feature>
<evidence type="ECO:0000256" key="1">
    <source>
        <dbReference type="SAM" id="Coils"/>
    </source>
</evidence>
<proteinExistence type="predicted"/>
<name>A0A6G1FCQ1_9ORYZ</name>
<dbReference type="EMBL" id="SPHZ02000001">
    <property type="protein sequence ID" value="KAF0934717.1"/>
    <property type="molecule type" value="Genomic_DNA"/>
</dbReference>
<dbReference type="OrthoDB" id="691984at2759"/>
<evidence type="ECO:0000313" key="4">
    <source>
        <dbReference type="Proteomes" id="UP000479710"/>
    </source>
</evidence>
<feature type="compositionally biased region" description="Basic and acidic residues" evidence="2">
    <location>
        <begin position="560"/>
        <end position="574"/>
    </location>
</feature>
<sequence>MLRRGAVVDGDGEVVASKIRKRCALSSSGASDPLRKLRLKKRGVVVLGRRGGSGGGGVSPRSSRKMSESSWNGRRCHDGAAAYGTRSAASARKLVSALRQLSKGGSSPDDKDAAVRRSSAHRRCVSVEFSKRSRTKSKVLEADGQSSWYNGHGHWFSDMLSNGSTMEVHACRAQDCASPCTGGGRMAPHLQEMCSSLAASKELVKALAGIWGPGNLNPSTASLLSALRAELDLARAHARQLIKEERRRGDEMERMRRQLTEEVREWRSSQREKAAATVRVVVAELDGERRSRRRAERVNVKLGKALADAESELAAAGRELERERRSRERLEKVCDELVRGGLVAVGVAVGGGVDSRGGEEVEEMRREAERAQEELEKEREMLRLADELREERVQMKLLEARLQFEEKNGVVEQLRGELEAFLESKKDRQEPPDDAVEHQLNNHRLQSILVDVNKNREEANNNNGDGDKEDDGCRGECVVADDSDGSEMHSIELNMEGNIKDYSWSYTTASKEMTTTRSMNAASVNGSHISDRGAELAVDPWSSAAIDRRSQEAAGEELDGDRWDDGGCSDRSKDLDEEDAERYQAIKNLREQMLAGHGFVFESQEWGQC</sequence>
<accession>A0A6G1FCQ1</accession>
<organism evidence="3 4">
    <name type="scientific">Oryza meyeriana var. granulata</name>
    <dbReference type="NCBI Taxonomy" id="110450"/>
    <lineage>
        <taxon>Eukaryota</taxon>
        <taxon>Viridiplantae</taxon>
        <taxon>Streptophyta</taxon>
        <taxon>Embryophyta</taxon>
        <taxon>Tracheophyta</taxon>
        <taxon>Spermatophyta</taxon>
        <taxon>Magnoliopsida</taxon>
        <taxon>Liliopsida</taxon>
        <taxon>Poales</taxon>
        <taxon>Poaceae</taxon>
        <taxon>BOP clade</taxon>
        <taxon>Oryzoideae</taxon>
        <taxon>Oryzeae</taxon>
        <taxon>Oryzinae</taxon>
        <taxon>Oryza</taxon>
        <taxon>Oryza meyeriana</taxon>
    </lineage>
</organism>
<comment type="caution">
    <text evidence="3">The sequence shown here is derived from an EMBL/GenBank/DDBJ whole genome shotgun (WGS) entry which is preliminary data.</text>
</comment>
<reference evidence="3 4" key="1">
    <citation type="submission" date="2019-11" db="EMBL/GenBank/DDBJ databases">
        <title>Whole genome sequence of Oryza granulata.</title>
        <authorList>
            <person name="Li W."/>
        </authorList>
    </citation>
    <scope>NUCLEOTIDE SEQUENCE [LARGE SCALE GENOMIC DNA]</scope>
    <source>
        <strain evidence="4">cv. Menghai</strain>
        <tissue evidence="3">Leaf</tissue>
    </source>
</reference>
<feature type="region of interest" description="Disordered" evidence="2">
    <location>
        <begin position="100"/>
        <end position="119"/>
    </location>
</feature>
<feature type="compositionally biased region" description="Gly residues" evidence="2">
    <location>
        <begin position="49"/>
        <end position="58"/>
    </location>
</feature>
<feature type="coiled-coil region" evidence="1">
    <location>
        <begin position="224"/>
        <end position="262"/>
    </location>
</feature>
<dbReference type="PANTHER" id="PTHR31071:SF63">
    <property type="entry name" value="OS02G0506100 PROTEIN"/>
    <property type="match status" value="1"/>
</dbReference>
<feature type="region of interest" description="Disordered" evidence="2">
    <location>
        <begin position="453"/>
        <end position="473"/>
    </location>
</feature>
<dbReference type="AlphaFoldDB" id="A0A6G1FCQ1"/>